<feature type="coiled-coil region" evidence="7">
    <location>
        <begin position="886"/>
        <end position="913"/>
    </location>
</feature>
<evidence type="ECO:0000256" key="3">
    <source>
        <dbReference type="ARBA" id="ARBA00023125"/>
    </source>
</evidence>
<dbReference type="InterPro" id="IPR036638">
    <property type="entry name" value="HLH_DNA-bd_sf"/>
</dbReference>
<keyword evidence="6" id="KW-0479">Metal-binding</keyword>
<dbReference type="InterPro" id="IPR045239">
    <property type="entry name" value="bHLH95_bHLH"/>
</dbReference>
<evidence type="ECO:0000259" key="10">
    <source>
        <dbReference type="PROSITE" id="PS50888"/>
    </source>
</evidence>
<dbReference type="GO" id="GO:0005634">
    <property type="term" value="C:nucleus"/>
    <property type="evidence" value="ECO:0007669"/>
    <property type="project" value="UniProtKB-SubCell"/>
</dbReference>
<dbReference type="InterPro" id="IPR054502">
    <property type="entry name" value="bHLH-TF_ACT-like_plant"/>
</dbReference>
<evidence type="ECO:0000256" key="5">
    <source>
        <dbReference type="ARBA" id="ARBA00023242"/>
    </source>
</evidence>
<comment type="caution">
    <text evidence="11">The sequence shown here is derived from an EMBL/GenBank/DDBJ whole genome shotgun (WGS) entry which is preliminary data.</text>
</comment>
<evidence type="ECO:0000256" key="1">
    <source>
        <dbReference type="ARBA" id="ARBA00004123"/>
    </source>
</evidence>
<name>A0A5N5JUB2_9ROSI</name>
<keyword evidence="4" id="KW-0804">Transcription</keyword>
<dbReference type="EMBL" id="VDCV01000016">
    <property type="protein sequence ID" value="KAB5520755.1"/>
    <property type="molecule type" value="Genomic_DNA"/>
</dbReference>
<dbReference type="Pfam" id="PF13639">
    <property type="entry name" value="zf-RING_2"/>
    <property type="match status" value="1"/>
</dbReference>
<dbReference type="InterPro" id="IPR044278">
    <property type="entry name" value="BHLH95-like"/>
</dbReference>
<keyword evidence="6" id="KW-0862">Zinc</keyword>
<dbReference type="InterPro" id="IPR013083">
    <property type="entry name" value="Znf_RING/FYVE/PHD"/>
</dbReference>
<dbReference type="PROSITE" id="PS50089">
    <property type="entry name" value="ZF_RING_2"/>
    <property type="match status" value="1"/>
</dbReference>
<reference evidence="12" key="1">
    <citation type="journal article" date="2019" name="Gigascience">
        <title>De novo genome assembly of the endangered Acer yangbiense, a plant species with extremely small populations endemic to Yunnan Province, China.</title>
        <authorList>
            <person name="Yang J."/>
            <person name="Wariss H.M."/>
            <person name="Tao L."/>
            <person name="Zhang R."/>
            <person name="Yun Q."/>
            <person name="Hollingsworth P."/>
            <person name="Dao Z."/>
            <person name="Luo G."/>
            <person name="Guo H."/>
            <person name="Ma Y."/>
            <person name="Sun W."/>
        </authorList>
    </citation>
    <scope>NUCLEOTIDE SEQUENCE [LARGE SCALE GENOMIC DNA]</scope>
    <source>
        <strain evidence="12">cv. br00</strain>
    </source>
</reference>
<feature type="compositionally biased region" description="Low complexity" evidence="8">
    <location>
        <begin position="464"/>
        <end position="482"/>
    </location>
</feature>
<evidence type="ECO:0008006" key="13">
    <source>
        <dbReference type="Google" id="ProtNLM"/>
    </source>
</evidence>
<feature type="region of interest" description="Disordered" evidence="8">
    <location>
        <begin position="160"/>
        <end position="208"/>
    </location>
</feature>
<keyword evidence="3" id="KW-0238">DNA-binding</keyword>
<feature type="compositionally biased region" description="Low complexity" evidence="8">
    <location>
        <begin position="264"/>
        <end position="288"/>
    </location>
</feature>
<evidence type="ECO:0000259" key="9">
    <source>
        <dbReference type="PROSITE" id="PS50089"/>
    </source>
</evidence>
<feature type="compositionally biased region" description="Low complexity" evidence="8">
    <location>
        <begin position="540"/>
        <end position="555"/>
    </location>
</feature>
<dbReference type="Gene3D" id="4.10.280.10">
    <property type="entry name" value="Helix-loop-helix DNA-binding domain"/>
    <property type="match status" value="1"/>
</dbReference>
<dbReference type="SUPFAM" id="SSF57850">
    <property type="entry name" value="RING/U-box"/>
    <property type="match status" value="1"/>
</dbReference>
<evidence type="ECO:0000313" key="11">
    <source>
        <dbReference type="EMBL" id="KAB5520755.1"/>
    </source>
</evidence>
<evidence type="ECO:0000313" key="12">
    <source>
        <dbReference type="Proteomes" id="UP000326939"/>
    </source>
</evidence>
<gene>
    <name evidence="11" type="ORF">DKX38_025074</name>
</gene>
<evidence type="ECO:0000256" key="8">
    <source>
        <dbReference type="SAM" id="MobiDB-lite"/>
    </source>
</evidence>
<organism evidence="11 12">
    <name type="scientific">Salix brachista</name>
    <dbReference type="NCBI Taxonomy" id="2182728"/>
    <lineage>
        <taxon>Eukaryota</taxon>
        <taxon>Viridiplantae</taxon>
        <taxon>Streptophyta</taxon>
        <taxon>Embryophyta</taxon>
        <taxon>Tracheophyta</taxon>
        <taxon>Spermatophyta</taxon>
        <taxon>Magnoliopsida</taxon>
        <taxon>eudicotyledons</taxon>
        <taxon>Gunneridae</taxon>
        <taxon>Pentapetalae</taxon>
        <taxon>rosids</taxon>
        <taxon>fabids</taxon>
        <taxon>Malpighiales</taxon>
        <taxon>Salicaceae</taxon>
        <taxon>Saliceae</taxon>
        <taxon>Salix</taxon>
    </lineage>
</organism>
<dbReference type="InterPro" id="IPR011598">
    <property type="entry name" value="bHLH_dom"/>
</dbReference>
<dbReference type="GO" id="GO:0003700">
    <property type="term" value="F:DNA-binding transcription factor activity"/>
    <property type="evidence" value="ECO:0007669"/>
    <property type="project" value="InterPro"/>
</dbReference>
<dbReference type="PROSITE" id="PS50888">
    <property type="entry name" value="BHLH"/>
    <property type="match status" value="1"/>
</dbReference>
<keyword evidence="5" id="KW-0539">Nucleus</keyword>
<evidence type="ECO:0000256" key="2">
    <source>
        <dbReference type="ARBA" id="ARBA00023015"/>
    </source>
</evidence>
<dbReference type="Proteomes" id="UP000326939">
    <property type="component" value="Chromosome 16"/>
</dbReference>
<dbReference type="GO" id="GO:0003677">
    <property type="term" value="F:DNA binding"/>
    <property type="evidence" value="ECO:0007669"/>
    <property type="project" value="UniProtKB-KW"/>
</dbReference>
<dbReference type="SUPFAM" id="SSF55021">
    <property type="entry name" value="ACT-like"/>
    <property type="match status" value="1"/>
</dbReference>
<keyword evidence="6" id="KW-0863">Zinc-finger</keyword>
<dbReference type="Gene3D" id="3.30.40.10">
    <property type="entry name" value="Zinc/RING finger domain, C3HC4 (zinc finger)"/>
    <property type="match status" value="1"/>
</dbReference>
<dbReference type="GO" id="GO:0008270">
    <property type="term" value="F:zinc ion binding"/>
    <property type="evidence" value="ECO:0007669"/>
    <property type="project" value="UniProtKB-KW"/>
</dbReference>
<feature type="domain" description="BHLH" evidence="10">
    <location>
        <begin position="846"/>
        <end position="896"/>
    </location>
</feature>
<proteinExistence type="predicted"/>
<feature type="domain" description="RING-type" evidence="9">
    <location>
        <begin position="708"/>
        <end position="742"/>
    </location>
</feature>
<evidence type="ECO:0000256" key="6">
    <source>
        <dbReference type="PROSITE-ProRule" id="PRU00175"/>
    </source>
</evidence>
<dbReference type="GO" id="GO:0009960">
    <property type="term" value="P:endosperm development"/>
    <property type="evidence" value="ECO:0007669"/>
    <property type="project" value="InterPro"/>
</dbReference>
<sequence length="1060" mass="115210">MQRQRGAFHSLSETIDFDQGSVSNSTVMSQQTSFSNMLNPVDSRLSNNAVSSGNLSCSNATTHGVQSFSVWNSGESSSRSSLQNQVNDDGIKMEEWLSTSVNAHPTVGQRSEERLFETTNILFPGRVSMAISGNQVRSGPLFLQGSSSNHIPPSVNPNAGHIGDTINGRPSTGSVSGLNQLNPGGLEIERASSSGVSSDDVGTSSGSSGYIVEETNGGSGTSLGVWGLSCKRKALEGTTGQSFPGGSSSCFPQAESSAWHNEPNNHSVSGSLSLSTPSLNTPTLNTPSVTPPEQLNPRFGYGMRGAPPDAFPSSNVSGIADPLRNFGRRISPGHQQESVTFNLSTTGGSRRWSLQHSPRPVTVSDYLESRTEPANSSAIQGQLHAINPSLSRSLLRWHDFSSSRVGNSSSSLIPGELGASSREETNLRSFQRNNADHPMFAPATEMRSMGQDPTHWGLATENMSTSDSFSSTRIDSFSSTRIGPSSSVHPFPTPGWIHHNPTTHNQQRISEFSTWSLLPPMASESGGHSCHFSPLSIGPSSSAQDTQISSGSSSQGHNSTFPRSALLMEEQSDDVLGMPRSLRALAADIEGRHRLISEIRHVLNAMRRGENLRVEEMHYLPREKLRDLPLELDYMLFDPFYHGMAEMHDRHRDMRLDVDNMSYEELLALEERIGDVSTGLTEETILKLLKQEKHVPISTESPADLEPCCICQEEYAAGDDMGIIDCGHDFHTDCIKRWSSTPPAWGGTEPRPGLTRHQSDKAFGLAKWGHKRCGAIREGGHGSFLWDSQAWDLSNSDNSGGGEEKSGKNIRLPGSSSKIGIKKQENKAKKRGHMCKSNGKGSAGESDQETHIWTERERRKKMRTMFSNLHALLPQLPPKADKSTIVDEAVNYIKTLQQTLQELQKEKLESLQGAMTSGYEPSLIAPQKQADSREAFLADQISSSNLAISAAQSLPSASRYDPVHFQTWTSSNVVLNICGCEAQISICSPKKPGLFATICYVLEKHNVEVLSAHVSSDSNRSMHMIQAHASAGASDQFGQTFPVEEVFKQVACEIMCRVSS</sequence>
<keyword evidence="2" id="KW-0805">Transcription regulation</keyword>
<keyword evidence="7" id="KW-0175">Coiled coil</keyword>
<dbReference type="PANTHER" id="PTHR46772">
    <property type="entry name" value="BHLH DOMAIN-CONTAINING PROTEIN"/>
    <property type="match status" value="1"/>
</dbReference>
<dbReference type="AlphaFoldDB" id="A0A5N5JUB2"/>
<evidence type="ECO:0000256" key="4">
    <source>
        <dbReference type="ARBA" id="ARBA00023163"/>
    </source>
</evidence>
<feature type="region of interest" description="Disordered" evidence="8">
    <location>
        <begin position="462"/>
        <end position="486"/>
    </location>
</feature>
<feature type="compositionally biased region" description="Polar residues" evidence="8">
    <location>
        <begin position="238"/>
        <end position="259"/>
    </location>
</feature>
<dbReference type="CDD" id="cd04873">
    <property type="entry name" value="ACT_UUR-ACR-like"/>
    <property type="match status" value="1"/>
</dbReference>
<feature type="region of interest" description="Disordered" evidence="8">
    <location>
        <begin position="238"/>
        <end position="292"/>
    </location>
</feature>
<feature type="region of interest" description="Disordered" evidence="8">
    <location>
        <begin position="795"/>
        <end position="852"/>
    </location>
</feature>
<protein>
    <recommendedName>
        <fullName evidence="13">BHLH domain-containing protein</fullName>
    </recommendedName>
</protein>
<dbReference type="Pfam" id="PF22754">
    <property type="entry name" value="bHLH-TF_ACT-like_plant"/>
    <property type="match status" value="1"/>
</dbReference>
<dbReference type="SUPFAM" id="SSF47459">
    <property type="entry name" value="HLH, helix-loop-helix DNA-binding domain"/>
    <property type="match status" value="1"/>
</dbReference>
<comment type="subcellular location">
    <subcellularLocation>
        <location evidence="1">Nucleus</location>
    </subcellularLocation>
</comment>
<dbReference type="PANTHER" id="PTHR46772:SF8">
    <property type="entry name" value="TRANSCRIPTION FACTOR BHLH95"/>
    <property type="match status" value="1"/>
</dbReference>
<feature type="compositionally biased region" description="Low complexity" evidence="8">
    <location>
        <begin position="192"/>
        <end position="208"/>
    </location>
</feature>
<dbReference type="CDD" id="cd11393">
    <property type="entry name" value="bHLH_AtbHLH_like"/>
    <property type="match status" value="1"/>
</dbReference>
<feature type="compositionally biased region" description="Polar residues" evidence="8">
    <location>
        <begin position="168"/>
        <end position="182"/>
    </location>
</feature>
<accession>A0A5N5JUB2</accession>
<keyword evidence="12" id="KW-1185">Reference proteome</keyword>
<dbReference type="SMART" id="SM00353">
    <property type="entry name" value="HLH"/>
    <property type="match status" value="1"/>
</dbReference>
<feature type="region of interest" description="Disordered" evidence="8">
    <location>
        <begin position="526"/>
        <end position="560"/>
    </location>
</feature>
<evidence type="ECO:0000256" key="7">
    <source>
        <dbReference type="SAM" id="Coils"/>
    </source>
</evidence>
<dbReference type="InterPro" id="IPR001841">
    <property type="entry name" value="Znf_RING"/>
</dbReference>
<dbReference type="InterPro" id="IPR045865">
    <property type="entry name" value="ACT-like_dom_sf"/>
</dbReference>
<dbReference type="Pfam" id="PF00010">
    <property type="entry name" value="HLH"/>
    <property type="match status" value="1"/>
</dbReference>
<dbReference type="GO" id="GO:0046983">
    <property type="term" value="F:protein dimerization activity"/>
    <property type="evidence" value="ECO:0007669"/>
    <property type="project" value="InterPro"/>
</dbReference>